<protein>
    <submittedName>
        <fullName evidence="4">Class I SAM-dependent DNA methyltransferase</fullName>
    </submittedName>
</protein>
<organism evidence="4 5">
    <name type="scientific">Nonomuraea mangrovi</name>
    <dbReference type="NCBI Taxonomy" id="2316207"/>
    <lineage>
        <taxon>Bacteria</taxon>
        <taxon>Bacillati</taxon>
        <taxon>Actinomycetota</taxon>
        <taxon>Actinomycetes</taxon>
        <taxon>Streptosporangiales</taxon>
        <taxon>Streptosporangiaceae</taxon>
        <taxon>Nonomuraea</taxon>
    </lineage>
</organism>
<keyword evidence="5" id="KW-1185">Reference proteome</keyword>
<dbReference type="GO" id="GO:0032259">
    <property type="term" value="P:methylation"/>
    <property type="evidence" value="ECO:0007669"/>
    <property type="project" value="UniProtKB-KW"/>
</dbReference>
<dbReference type="RefSeq" id="WP_379581267.1">
    <property type="nucleotide sequence ID" value="NZ_JBHUFV010000080.1"/>
</dbReference>
<evidence type="ECO:0000259" key="3">
    <source>
        <dbReference type="Pfam" id="PF13649"/>
    </source>
</evidence>
<evidence type="ECO:0000313" key="4">
    <source>
        <dbReference type="EMBL" id="MFD1939185.1"/>
    </source>
</evidence>
<dbReference type="PANTHER" id="PTHR43861">
    <property type="entry name" value="TRANS-ACONITATE 2-METHYLTRANSFERASE-RELATED"/>
    <property type="match status" value="1"/>
</dbReference>
<reference evidence="5" key="1">
    <citation type="journal article" date="2019" name="Int. J. Syst. Evol. Microbiol.">
        <title>The Global Catalogue of Microorganisms (GCM) 10K type strain sequencing project: providing services to taxonomists for standard genome sequencing and annotation.</title>
        <authorList>
            <consortium name="The Broad Institute Genomics Platform"/>
            <consortium name="The Broad Institute Genome Sequencing Center for Infectious Disease"/>
            <person name="Wu L."/>
            <person name="Ma J."/>
        </authorList>
    </citation>
    <scope>NUCLEOTIDE SEQUENCE [LARGE SCALE GENOMIC DNA]</scope>
    <source>
        <strain evidence="5">ICMP 6774ER</strain>
    </source>
</reference>
<dbReference type="PANTHER" id="PTHR43861:SF1">
    <property type="entry name" value="TRANS-ACONITATE 2-METHYLTRANSFERASE"/>
    <property type="match status" value="1"/>
</dbReference>
<gene>
    <name evidence="4" type="ORF">ACFSKW_47765</name>
</gene>
<dbReference type="EMBL" id="JBHUFV010000080">
    <property type="protein sequence ID" value="MFD1939185.1"/>
    <property type="molecule type" value="Genomic_DNA"/>
</dbReference>
<dbReference type="Proteomes" id="UP001597368">
    <property type="component" value="Unassembled WGS sequence"/>
</dbReference>
<feature type="domain" description="Methyltransferase" evidence="3">
    <location>
        <begin position="11"/>
        <end position="101"/>
    </location>
</feature>
<dbReference type="InterPro" id="IPR041698">
    <property type="entry name" value="Methyltransf_25"/>
</dbReference>
<dbReference type="CDD" id="cd02440">
    <property type="entry name" value="AdoMet_MTases"/>
    <property type="match status" value="1"/>
</dbReference>
<evidence type="ECO:0000256" key="2">
    <source>
        <dbReference type="ARBA" id="ARBA00022679"/>
    </source>
</evidence>
<dbReference type="Gene3D" id="3.40.50.150">
    <property type="entry name" value="Vaccinia Virus protein VP39"/>
    <property type="match status" value="1"/>
</dbReference>
<proteinExistence type="predicted"/>
<dbReference type="InterPro" id="IPR029063">
    <property type="entry name" value="SAM-dependent_MTases_sf"/>
</dbReference>
<dbReference type="Pfam" id="PF13649">
    <property type="entry name" value="Methyltransf_25"/>
    <property type="match status" value="1"/>
</dbReference>
<comment type="caution">
    <text evidence="4">The sequence shown here is derived from an EMBL/GenBank/DDBJ whole genome shotgun (WGS) entry which is preliminary data.</text>
</comment>
<evidence type="ECO:0000256" key="1">
    <source>
        <dbReference type="ARBA" id="ARBA00022603"/>
    </source>
</evidence>
<keyword evidence="1 4" id="KW-0489">Methyltransferase</keyword>
<accession>A0ABW4TB61</accession>
<keyword evidence="2" id="KW-0808">Transferase</keyword>
<dbReference type="SUPFAM" id="SSF53335">
    <property type="entry name" value="S-adenosyl-L-methionine-dependent methyltransferases"/>
    <property type="match status" value="1"/>
</dbReference>
<evidence type="ECO:0000313" key="5">
    <source>
        <dbReference type="Proteomes" id="UP001597368"/>
    </source>
</evidence>
<name>A0ABW4TB61_9ACTN</name>
<dbReference type="GO" id="GO:0008168">
    <property type="term" value="F:methyltransferase activity"/>
    <property type="evidence" value="ECO:0007669"/>
    <property type="project" value="UniProtKB-KW"/>
</dbReference>
<sequence length="174" mass="18844">MAELVQGTGPVADLGCGHGHVTARLHALGLSVLGVDLSPRMVVLARRAHPGLRFDQGSMTALDLPEAALGGIVALHSIIHIPQERLPEVFAEFSRVLAPGGHVLLSFQVGDERVRRTEAFGHAISLDHYLRSPDRVAEFLGGAGFVEVARLVRERDEKNERIQPAYLVARKPAQ</sequence>